<dbReference type="InterPro" id="IPR012338">
    <property type="entry name" value="Beta-lactam/transpept-like"/>
</dbReference>
<dbReference type="RefSeq" id="WP_013926696.1">
    <property type="nucleotide sequence ID" value="NC_015703.1"/>
</dbReference>
<dbReference type="Pfam" id="PF00144">
    <property type="entry name" value="Beta-lactamase"/>
    <property type="match status" value="1"/>
</dbReference>
<evidence type="ECO:0000313" key="3">
    <source>
        <dbReference type="Proteomes" id="UP000000493"/>
    </source>
</evidence>
<dbReference type="PANTHER" id="PTHR43283">
    <property type="entry name" value="BETA-LACTAMASE-RELATED"/>
    <property type="match status" value="1"/>
</dbReference>
<proteinExistence type="predicted"/>
<evidence type="ECO:0000313" key="2">
    <source>
        <dbReference type="EMBL" id="AEI47377.1"/>
    </source>
</evidence>
<feature type="domain" description="Beta-lactamase-related" evidence="1">
    <location>
        <begin position="83"/>
        <end position="364"/>
    </location>
</feature>
<protein>
    <submittedName>
        <fullName evidence="2">Beta-lactamase</fullName>
    </submittedName>
</protein>
<dbReference type="InterPro" id="IPR050789">
    <property type="entry name" value="Diverse_Enzym_Activities"/>
</dbReference>
<name>A0A7U3ZHS2_RUNSL</name>
<evidence type="ECO:0000259" key="1">
    <source>
        <dbReference type="Pfam" id="PF00144"/>
    </source>
</evidence>
<reference evidence="2 3" key="2">
    <citation type="journal article" date="2012" name="Stand. Genomic Sci.">
        <title>Complete genome sequence of the aquatic bacterium Runella slithyformis type strain (LSU 4(T)).</title>
        <authorList>
            <person name="Copeland A."/>
            <person name="Zhang X."/>
            <person name="Misra M."/>
            <person name="Lapidus A."/>
            <person name="Nolan M."/>
            <person name="Lucas S."/>
            <person name="Deshpande S."/>
            <person name="Cheng J.F."/>
            <person name="Tapia R."/>
            <person name="Goodwin L.A."/>
            <person name="Pitluck S."/>
            <person name="Liolios K."/>
            <person name="Pagani I."/>
            <person name="Ivanova N."/>
            <person name="Mikhailova N."/>
            <person name="Pati A."/>
            <person name="Chen A."/>
            <person name="Palaniappan K."/>
            <person name="Land M."/>
            <person name="Hauser L."/>
            <person name="Pan C."/>
            <person name="Jeffries C.D."/>
            <person name="Detter J.C."/>
            <person name="Brambilla E.M."/>
            <person name="Rohde M."/>
            <person name="Djao O.D."/>
            <person name="Goker M."/>
            <person name="Sikorski J."/>
            <person name="Tindall B.J."/>
            <person name="Woyke T."/>
            <person name="Bristow J."/>
            <person name="Eisen J.A."/>
            <person name="Markowitz V."/>
            <person name="Hugenholtz P."/>
            <person name="Kyrpides N.C."/>
            <person name="Klenk H.P."/>
            <person name="Mavromatis K."/>
        </authorList>
    </citation>
    <scope>NUCLEOTIDE SEQUENCE [LARGE SCALE GENOMIC DNA]</scope>
    <source>
        <strain evidence="3">ATCC 29530 / DSM 19594 / LMG 11500 / NCIMB 11436 / LSU 4</strain>
    </source>
</reference>
<accession>A0A7U3ZHS2</accession>
<reference evidence="3" key="1">
    <citation type="submission" date="2011-06" db="EMBL/GenBank/DDBJ databases">
        <title>The complete genome of chromosome of Runella slithyformis DSM 19594.</title>
        <authorList>
            <consortium name="US DOE Joint Genome Institute (JGI-PGF)"/>
            <person name="Lucas S."/>
            <person name="Han J."/>
            <person name="Lapidus A."/>
            <person name="Bruce D."/>
            <person name="Goodwin L."/>
            <person name="Pitluck S."/>
            <person name="Peters L."/>
            <person name="Kyrpides N."/>
            <person name="Mavromatis K."/>
            <person name="Ivanova N."/>
            <person name="Ovchinnikova G."/>
            <person name="Zhang X."/>
            <person name="Misra M."/>
            <person name="Detter J.C."/>
            <person name="Tapia R."/>
            <person name="Han C."/>
            <person name="Land M."/>
            <person name="Hauser L."/>
            <person name="Markowitz V."/>
            <person name="Cheng J.-F."/>
            <person name="Hugenholtz P."/>
            <person name="Woyke T."/>
            <person name="Wu D."/>
            <person name="Tindall B."/>
            <person name="Faehrich R."/>
            <person name="Brambilla E."/>
            <person name="Klenk H.-P."/>
            <person name="Eisen J.A."/>
        </authorList>
    </citation>
    <scope>NUCLEOTIDE SEQUENCE [LARGE SCALE GENOMIC DNA]</scope>
    <source>
        <strain evidence="3">ATCC 29530 / DSM 19594 / LMG 11500 / NCIMB 11436 / LSU 4</strain>
    </source>
</reference>
<dbReference type="EMBL" id="CP002859">
    <property type="protein sequence ID" value="AEI47377.1"/>
    <property type="molecule type" value="Genomic_DNA"/>
</dbReference>
<dbReference type="AlphaFoldDB" id="A0A7U3ZHS2"/>
<dbReference type="Gene3D" id="3.40.710.10">
    <property type="entry name" value="DD-peptidase/beta-lactamase superfamily"/>
    <property type="match status" value="1"/>
</dbReference>
<gene>
    <name evidence="2" type="ordered locus">Runsl_0942</name>
</gene>
<dbReference type="SUPFAM" id="SSF56601">
    <property type="entry name" value="beta-lactamase/transpeptidase-like"/>
    <property type="match status" value="1"/>
</dbReference>
<dbReference type="InterPro" id="IPR001466">
    <property type="entry name" value="Beta-lactam-related"/>
</dbReference>
<organism evidence="2 3">
    <name type="scientific">Runella slithyformis (strain ATCC 29530 / DSM 19594 / LMG 11500 / NCIMB 11436 / LSU 4)</name>
    <dbReference type="NCBI Taxonomy" id="761193"/>
    <lineage>
        <taxon>Bacteria</taxon>
        <taxon>Pseudomonadati</taxon>
        <taxon>Bacteroidota</taxon>
        <taxon>Cytophagia</taxon>
        <taxon>Cytophagales</taxon>
        <taxon>Spirosomataceae</taxon>
        <taxon>Runella</taxon>
    </lineage>
</organism>
<dbReference type="KEGG" id="rsi:Runsl_0942"/>
<dbReference type="PANTHER" id="PTHR43283:SF7">
    <property type="entry name" value="BETA-LACTAMASE-RELATED DOMAIN-CONTAINING PROTEIN"/>
    <property type="match status" value="1"/>
</dbReference>
<sequence>MNRLLRNTLLGLGGLMLLGTGLTYTPPFVHIRNYVQRGEVDILDYKLHPKRQVLASTLPEPWPLDSNFNKAVISKNLMDTLEKYQTTAFLVFRDGKLVYEKYWEGFDEKTLSQSFSAAKSIISMLVGVALYENKLRGLDEPIANYIDSFRDGPKAKITLRHCLTMSSGLDWHEKDRGVFSHNAYGYYGEDVADVIDGLSVEKPAGKEFEYRSGDTQILGLVLEKVYNKKIADLASEKIFQRIGSETDAYWMLDKPKGREKAYCCFAPTARDYARFGHLMLWKGNWKGRQITSEKYMTEALSPARGVIDPKTGKPIEVYGYQFWMQPYKGLQTVSMRGLLGQLIWAIPSKNAVVVRLGHKESPQKSTPYFKQDSEMYLQAAMEVLGKSK</sequence>
<dbReference type="Proteomes" id="UP000000493">
    <property type="component" value="Chromosome"/>
</dbReference>
<keyword evidence="3" id="KW-1185">Reference proteome</keyword>